<sequence length="75" mass="8904">MKTQNEILDQGYKALVNSLGVVDAIRFIQHFSPGYGDYTQERHEWLDQLSMNDFLVEMRKHKEIDNKSNFEEIIE</sequence>
<proteinExistence type="predicted"/>
<dbReference type="Proteomes" id="UP000607397">
    <property type="component" value="Unassembled WGS sequence"/>
</dbReference>
<reference evidence="1" key="1">
    <citation type="submission" date="2019-12" db="EMBL/GenBank/DDBJ databases">
        <title>High-Quality draft genome sequences of three cyanobacteria isolated from the limestone walls of the Old Cathedral of Coimbra.</title>
        <authorList>
            <person name="Tiago I."/>
            <person name="Soares F."/>
            <person name="Portugal A."/>
        </authorList>
    </citation>
    <scope>NUCLEOTIDE SEQUENCE [LARGE SCALE GENOMIC DNA]</scope>
    <source>
        <strain evidence="1">C</strain>
    </source>
</reference>
<protein>
    <submittedName>
        <fullName evidence="1">Uncharacterized protein</fullName>
    </submittedName>
</protein>
<name>A0A8K2A7N8_9CYAN</name>
<evidence type="ECO:0000313" key="1">
    <source>
        <dbReference type="EMBL" id="NCJ06280.1"/>
    </source>
</evidence>
<dbReference type="AlphaFoldDB" id="A0A8K2A7N8"/>
<keyword evidence="2" id="KW-1185">Reference proteome</keyword>
<organism evidence="1 2">
    <name type="scientific">Petrachloros mirabilis ULC683</name>
    <dbReference type="NCBI Taxonomy" id="2781853"/>
    <lineage>
        <taxon>Bacteria</taxon>
        <taxon>Bacillati</taxon>
        <taxon>Cyanobacteriota</taxon>
        <taxon>Cyanophyceae</taxon>
        <taxon>Synechococcales</taxon>
        <taxon>Petrachlorosaceae</taxon>
        <taxon>Petrachloros</taxon>
        <taxon>Petrachloros mirabilis</taxon>
    </lineage>
</organism>
<accession>A0A8K2A7N8</accession>
<gene>
    <name evidence="1" type="ORF">GS597_07090</name>
</gene>
<dbReference type="RefSeq" id="WP_161824762.1">
    <property type="nucleotide sequence ID" value="NZ_WVIC01000011.1"/>
</dbReference>
<evidence type="ECO:0000313" key="2">
    <source>
        <dbReference type="Proteomes" id="UP000607397"/>
    </source>
</evidence>
<comment type="caution">
    <text evidence="1">The sequence shown here is derived from an EMBL/GenBank/DDBJ whole genome shotgun (WGS) entry which is preliminary data.</text>
</comment>
<dbReference type="EMBL" id="WVIC01000011">
    <property type="protein sequence ID" value="NCJ06280.1"/>
    <property type="molecule type" value="Genomic_DNA"/>
</dbReference>